<dbReference type="PROSITE" id="PS51186">
    <property type="entry name" value="GNAT"/>
    <property type="match status" value="1"/>
</dbReference>
<evidence type="ECO:0000313" key="3">
    <source>
        <dbReference type="Proteomes" id="UP000823960"/>
    </source>
</evidence>
<dbReference type="Proteomes" id="UP000823960">
    <property type="component" value="Unassembled WGS sequence"/>
</dbReference>
<dbReference type="InterPro" id="IPR000182">
    <property type="entry name" value="GNAT_dom"/>
</dbReference>
<evidence type="ECO:0000313" key="2">
    <source>
        <dbReference type="EMBL" id="HIV10259.1"/>
    </source>
</evidence>
<feature type="domain" description="N-acetyltransferase" evidence="1">
    <location>
        <begin position="3"/>
        <end position="150"/>
    </location>
</feature>
<comment type="caution">
    <text evidence="2">The sequence shown here is derived from an EMBL/GenBank/DDBJ whole genome shotgun (WGS) entry which is preliminary data.</text>
</comment>
<dbReference type="Gene3D" id="3.40.630.30">
    <property type="match status" value="1"/>
</dbReference>
<dbReference type="CDD" id="cd04301">
    <property type="entry name" value="NAT_SF"/>
    <property type="match status" value="1"/>
</dbReference>
<dbReference type="InterPro" id="IPR016181">
    <property type="entry name" value="Acyl_CoA_acyltransferase"/>
</dbReference>
<organism evidence="2 3">
    <name type="scientific">Candidatus Faeciplasma avium</name>
    <dbReference type="NCBI Taxonomy" id="2840798"/>
    <lineage>
        <taxon>Bacteria</taxon>
        <taxon>Bacillati</taxon>
        <taxon>Bacillota</taxon>
        <taxon>Clostridia</taxon>
        <taxon>Eubacteriales</taxon>
        <taxon>Oscillospiraceae</taxon>
        <taxon>Oscillospiraceae incertae sedis</taxon>
        <taxon>Candidatus Faeciplasma</taxon>
    </lineage>
</organism>
<sequence length="183" mass="21249">MAITISPVQKSEQRAIKRLYKTAFPKNERAPFWMLVSRVKKRRAVLLCAKDGERLIGMAYLVEGETAVYLFYYAICGDCRGMGYGSKVLSELIKRYEGRKLFLSRETLDSSADNYSERLRRHSFYLRLGFEDQPELVSEGGVIFDTMSIGGRVTPDEYDLLLTSWAGERYKKRYGMRMYLDEK</sequence>
<evidence type="ECO:0000259" key="1">
    <source>
        <dbReference type="PROSITE" id="PS51186"/>
    </source>
</evidence>
<protein>
    <submittedName>
        <fullName evidence="2">GNAT family N-acetyltransferase</fullName>
    </submittedName>
</protein>
<reference evidence="2" key="1">
    <citation type="submission" date="2020-10" db="EMBL/GenBank/DDBJ databases">
        <authorList>
            <person name="Gilroy R."/>
        </authorList>
    </citation>
    <scope>NUCLEOTIDE SEQUENCE</scope>
    <source>
        <strain evidence="2">1370</strain>
    </source>
</reference>
<name>A0A9D1T404_9FIRM</name>
<dbReference type="GO" id="GO:0016747">
    <property type="term" value="F:acyltransferase activity, transferring groups other than amino-acyl groups"/>
    <property type="evidence" value="ECO:0007669"/>
    <property type="project" value="InterPro"/>
</dbReference>
<gene>
    <name evidence="2" type="ORF">IAD28_00985</name>
</gene>
<proteinExistence type="predicted"/>
<dbReference type="EMBL" id="DVOL01000012">
    <property type="protein sequence ID" value="HIV10259.1"/>
    <property type="molecule type" value="Genomic_DNA"/>
</dbReference>
<dbReference type="SUPFAM" id="SSF55729">
    <property type="entry name" value="Acyl-CoA N-acyltransferases (Nat)"/>
    <property type="match status" value="1"/>
</dbReference>
<reference evidence="2" key="2">
    <citation type="journal article" date="2021" name="PeerJ">
        <title>Extensive microbial diversity within the chicken gut microbiome revealed by metagenomics and culture.</title>
        <authorList>
            <person name="Gilroy R."/>
            <person name="Ravi A."/>
            <person name="Getino M."/>
            <person name="Pursley I."/>
            <person name="Horton D.L."/>
            <person name="Alikhan N.F."/>
            <person name="Baker D."/>
            <person name="Gharbi K."/>
            <person name="Hall N."/>
            <person name="Watson M."/>
            <person name="Adriaenssens E.M."/>
            <person name="Foster-Nyarko E."/>
            <person name="Jarju S."/>
            <person name="Secka A."/>
            <person name="Antonio M."/>
            <person name="Oren A."/>
            <person name="Chaudhuri R.R."/>
            <person name="La Ragione R."/>
            <person name="Hildebrand F."/>
            <person name="Pallen M.J."/>
        </authorList>
    </citation>
    <scope>NUCLEOTIDE SEQUENCE</scope>
    <source>
        <strain evidence="2">1370</strain>
    </source>
</reference>
<dbReference type="AlphaFoldDB" id="A0A9D1T404"/>
<accession>A0A9D1T404</accession>
<dbReference type="Pfam" id="PF00583">
    <property type="entry name" value="Acetyltransf_1"/>
    <property type="match status" value="1"/>
</dbReference>